<organism evidence="4 5">
    <name type="scientific">Catenuloplanes indicus</name>
    <dbReference type="NCBI Taxonomy" id="137267"/>
    <lineage>
        <taxon>Bacteria</taxon>
        <taxon>Bacillati</taxon>
        <taxon>Actinomycetota</taxon>
        <taxon>Actinomycetes</taxon>
        <taxon>Micromonosporales</taxon>
        <taxon>Micromonosporaceae</taxon>
        <taxon>Catenuloplanes</taxon>
    </lineage>
</organism>
<dbReference type="GO" id="GO:0016780">
    <property type="term" value="F:phosphotransferase activity, for other substituted phosphate groups"/>
    <property type="evidence" value="ECO:0007669"/>
    <property type="project" value="InterPro"/>
</dbReference>
<protein>
    <submittedName>
        <fullName evidence="4">Phosphatidylglycerophosphate synthase</fullName>
    </submittedName>
</protein>
<keyword evidence="3" id="KW-0812">Transmembrane</keyword>
<keyword evidence="5" id="KW-1185">Reference proteome</keyword>
<keyword evidence="3" id="KW-0472">Membrane</keyword>
<dbReference type="AlphaFoldDB" id="A0AAE3VVP8"/>
<comment type="similarity">
    <text evidence="2">Belongs to the CDP-alcohol phosphatidyltransferase class-I family.</text>
</comment>
<dbReference type="InterPro" id="IPR000462">
    <property type="entry name" value="CDP-OH_P_trans"/>
</dbReference>
<evidence type="ECO:0000313" key="5">
    <source>
        <dbReference type="Proteomes" id="UP001240236"/>
    </source>
</evidence>
<name>A0AAE3VVP8_9ACTN</name>
<feature type="transmembrane region" description="Helical" evidence="3">
    <location>
        <begin position="20"/>
        <end position="50"/>
    </location>
</feature>
<dbReference type="InterPro" id="IPR048254">
    <property type="entry name" value="CDP_ALCOHOL_P_TRANSF_CS"/>
</dbReference>
<dbReference type="Proteomes" id="UP001240236">
    <property type="component" value="Unassembled WGS sequence"/>
</dbReference>
<keyword evidence="3" id="KW-1133">Transmembrane helix</keyword>
<feature type="transmembrane region" description="Helical" evidence="3">
    <location>
        <begin position="137"/>
        <end position="169"/>
    </location>
</feature>
<dbReference type="GO" id="GO:0008654">
    <property type="term" value="P:phospholipid biosynthetic process"/>
    <property type="evidence" value="ECO:0007669"/>
    <property type="project" value="InterPro"/>
</dbReference>
<evidence type="ECO:0000313" key="4">
    <source>
        <dbReference type="EMBL" id="MDQ0364616.1"/>
    </source>
</evidence>
<feature type="transmembrane region" description="Helical" evidence="3">
    <location>
        <begin position="189"/>
        <end position="222"/>
    </location>
</feature>
<sequence length="244" mass="24821">MTAGVWTGTVSPLRGPAAGLLAQFAVLGGLTAAVGLGTTGWIAGTVYALALGTLLARAMHRAGLRVFGPANAVTLARATLIGGVTALVADFQRTPVAVLVVLASVALVLDGVDGIVARRTGSSSPFGARFDGEVDAFLILVLSVFVSFHLGWWVLAIGAFRYAFVAAGWHFAWLRNDLPVRYSRKTVAAVQGVVLVAAASGVLPGVAAGVLVAGALAALVWSFGRDIAYLHRTYGAVPAAGGTA</sequence>
<feature type="transmembrane region" description="Helical" evidence="3">
    <location>
        <begin position="62"/>
        <end position="89"/>
    </location>
</feature>
<dbReference type="Pfam" id="PF01066">
    <property type="entry name" value="CDP-OH_P_transf"/>
    <property type="match status" value="1"/>
</dbReference>
<keyword evidence="1 2" id="KW-0808">Transferase</keyword>
<dbReference type="GO" id="GO:0016020">
    <property type="term" value="C:membrane"/>
    <property type="evidence" value="ECO:0007669"/>
    <property type="project" value="InterPro"/>
</dbReference>
<dbReference type="PROSITE" id="PS00379">
    <property type="entry name" value="CDP_ALCOHOL_P_TRANSF"/>
    <property type="match status" value="1"/>
</dbReference>
<evidence type="ECO:0000256" key="2">
    <source>
        <dbReference type="RuleBase" id="RU003750"/>
    </source>
</evidence>
<dbReference type="EMBL" id="JAUSUZ010000001">
    <property type="protein sequence ID" value="MDQ0364616.1"/>
    <property type="molecule type" value="Genomic_DNA"/>
</dbReference>
<dbReference type="InterPro" id="IPR043130">
    <property type="entry name" value="CDP-OH_PTrfase_TM_dom"/>
</dbReference>
<gene>
    <name evidence="4" type="ORF">J2S42_001285</name>
</gene>
<reference evidence="4 5" key="1">
    <citation type="submission" date="2023-07" db="EMBL/GenBank/DDBJ databases">
        <title>Sequencing the genomes of 1000 actinobacteria strains.</title>
        <authorList>
            <person name="Klenk H.-P."/>
        </authorList>
    </citation>
    <scope>NUCLEOTIDE SEQUENCE [LARGE SCALE GENOMIC DNA]</scope>
    <source>
        <strain evidence="4 5">DSM 44709</strain>
    </source>
</reference>
<evidence type="ECO:0000256" key="3">
    <source>
        <dbReference type="SAM" id="Phobius"/>
    </source>
</evidence>
<accession>A0AAE3VVP8</accession>
<proteinExistence type="inferred from homology"/>
<comment type="caution">
    <text evidence="4">The sequence shown here is derived from an EMBL/GenBank/DDBJ whole genome shotgun (WGS) entry which is preliminary data.</text>
</comment>
<feature type="transmembrane region" description="Helical" evidence="3">
    <location>
        <begin position="95"/>
        <end position="116"/>
    </location>
</feature>
<dbReference type="Gene3D" id="1.20.120.1760">
    <property type="match status" value="1"/>
</dbReference>
<evidence type="ECO:0000256" key="1">
    <source>
        <dbReference type="ARBA" id="ARBA00022679"/>
    </source>
</evidence>
<dbReference type="RefSeq" id="WP_307236163.1">
    <property type="nucleotide sequence ID" value="NZ_JAUSUZ010000001.1"/>
</dbReference>